<evidence type="ECO:0000256" key="5">
    <source>
        <dbReference type="ARBA" id="ARBA00022771"/>
    </source>
</evidence>
<dbReference type="Pfam" id="PF06831">
    <property type="entry name" value="H2TH"/>
    <property type="match status" value="1"/>
</dbReference>
<comment type="catalytic activity">
    <reaction evidence="1">
        <text>Hydrolysis of DNA containing ring-opened 7-methylguanine residues, releasing 2,6-diamino-4-hydroxy-5-(N-methyl)formamidopyrimidine.</text>
        <dbReference type="EC" id="3.2.2.23"/>
    </reaction>
</comment>
<evidence type="ECO:0000256" key="1">
    <source>
        <dbReference type="ARBA" id="ARBA00001668"/>
    </source>
</evidence>
<dbReference type="PROSITE" id="PS51068">
    <property type="entry name" value="FPG_CAT"/>
    <property type="match status" value="1"/>
</dbReference>
<keyword evidence="10" id="KW-0456">Lyase</keyword>
<evidence type="ECO:0000256" key="11">
    <source>
        <dbReference type="ARBA" id="ARBA00023268"/>
    </source>
</evidence>
<keyword evidence="3" id="KW-0479">Metal-binding</keyword>
<evidence type="ECO:0000256" key="7">
    <source>
        <dbReference type="ARBA" id="ARBA00022833"/>
    </source>
</evidence>
<keyword evidence="4" id="KW-0227">DNA damage</keyword>
<dbReference type="SUPFAM" id="SSF46946">
    <property type="entry name" value="S13-like H2TH domain"/>
    <property type="match status" value="1"/>
</dbReference>
<protein>
    <submittedName>
        <fullName evidence="16">Endonuclease</fullName>
    </submittedName>
</protein>
<dbReference type="PATRIC" id="fig|389348.3.peg.2058"/>
<dbReference type="InterPro" id="IPR010979">
    <property type="entry name" value="Ribosomal_uS13-like_H2TH"/>
</dbReference>
<dbReference type="GO" id="GO:0003684">
    <property type="term" value="F:damaged DNA binding"/>
    <property type="evidence" value="ECO:0007669"/>
    <property type="project" value="InterPro"/>
</dbReference>
<dbReference type="EMBL" id="LN879502">
    <property type="protein sequence ID" value="CUI17439.1"/>
    <property type="molecule type" value="Genomic_DNA"/>
</dbReference>
<feature type="domain" description="Formamidopyrimidine-DNA glycosylase catalytic" evidence="15">
    <location>
        <begin position="1"/>
        <end position="110"/>
    </location>
</feature>
<keyword evidence="5 13" id="KW-0863">Zinc-finger</keyword>
<dbReference type="STRING" id="389348.PNK_1832"/>
<dbReference type="PROSITE" id="PS51066">
    <property type="entry name" value="ZF_FPG_2"/>
    <property type="match status" value="1"/>
</dbReference>
<keyword evidence="9" id="KW-0234">DNA repair</keyword>
<gene>
    <name evidence="16" type="ORF">PNK_1832</name>
</gene>
<evidence type="ECO:0000259" key="15">
    <source>
        <dbReference type="PROSITE" id="PS51068"/>
    </source>
</evidence>
<dbReference type="KEGG" id="pnl:PNK_1832"/>
<evidence type="ECO:0000256" key="9">
    <source>
        <dbReference type="ARBA" id="ARBA00023204"/>
    </source>
</evidence>
<dbReference type="RefSeq" id="WP_059061624.1">
    <property type="nucleotide sequence ID" value="NZ_LN879502.1"/>
</dbReference>
<dbReference type="PANTHER" id="PTHR22993">
    <property type="entry name" value="FORMAMIDOPYRIMIDINE-DNA GLYCOSYLASE"/>
    <property type="match status" value="1"/>
</dbReference>
<dbReference type="GO" id="GO:0003906">
    <property type="term" value="F:DNA-(apurinic or apyrimidinic site) endonuclease activity"/>
    <property type="evidence" value="ECO:0007669"/>
    <property type="project" value="InterPro"/>
</dbReference>
<keyword evidence="16" id="KW-0255">Endonuclease</keyword>
<evidence type="ECO:0000256" key="3">
    <source>
        <dbReference type="ARBA" id="ARBA00022723"/>
    </source>
</evidence>
<dbReference type="InterPro" id="IPR012319">
    <property type="entry name" value="FPG_cat"/>
</dbReference>
<evidence type="ECO:0000256" key="8">
    <source>
        <dbReference type="ARBA" id="ARBA00023125"/>
    </source>
</evidence>
<name>A0A0U5JGB3_9BACT</name>
<dbReference type="InterPro" id="IPR035937">
    <property type="entry name" value="FPG_N"/>
</dbReference>
<dbReference type="AlphaFoldDB" id="A0A0U5JGB3"/>
<dbReference type="GO" id="GO:0016829">
    <property type="term" value="F:lyase activity"/>
    <property type="evidence" value="ECO:0007669"/>
    <property type="project" value="UniProtKB-KW"/>
</dbReference>
<evidence type="ECO:0000313" key="16">
    <source>
        <dbReference type="EMBL" id="CUI17439.1"/>
    </source>
</evidence>
<keyword evidence="12" id="KW-0326">Glycosidase</keyword>
<evidence type="ECO:0000256" key="6">
    <source>
        <dbReference type="ARBA" id="ARBA00022801"/>
    </source>
</evidence>
<dbReference type="InParanoid" id="A0A0U5JGB3"/>
<evidence type="ECO:0000259" key="14">
    <source>
        <dbReference type="PROSITE" id="PS51066"/>
    </source>
</evidence>
<dbReference type="SMART" id="SM00898">
    <property type="entry name" value="Fapy_DNA_glyco"/>
    <property type="match status" value="1"/>
</dbReference>
<dbReference type="SMART" id="SM01232">
    <property type="entry name" value="H2TH"/>
    <property type="match status" value="1"/>
</dbReference>
<dbReference type="SUPFAM" id="SSF81624">
    <property type="entry name" value="N-terminal domain of MutM-like DNA repair proteins"/>
    <property type="match status" value="1"/>
</dbReference>
<dbReference type="PANTHER" id="PTHR22993:SF9">
    <property type="entry name" value="FORMAMIDOPYRIMIDINE-DNA GLYCOSYLASE"/>
    <property type="match status" value="1"/>
</dbReference>
<reference evidence="17" key="1">
    <citation type="submission" date="2015-09" db="EMBL/GenBank/DDBJ databases">
        <authorList>
            <person name="Bertelli C."/>
        </authorList>
    </citation>
    <scope>NUCLEOTIDE SEQUENCE [LARGE SCALE GENOMIC DNA]</scope>
    <source>
        <strain evidence="17">KNic</strain>
    </source>
</reference>
<evidence type="ECO:0000313" key="17">
    <source>
        <dbReference type="Proteomes" id="UP000069902"/>
    </source>
</evidence>
<sequence length="250" mass="29132">MEGPSLYLAAEWLTPFVGKVILAVEGNTKIGKERLAEKRVLDIFSWGKHLVFQFDEFALRVHFLLYGSFEAILNDQKITGDYPKKRISPRLALIFEEGQILIYSSSLKYLETPHARNLYDFSTDIMSSAWDSKKALKALKKHQEEEIADVLLDQGIFSGVGNIIKNEVLFLVRRKPITVIKDMSNPLLQKIVKTTKDFSLQFYEWRKQFVLKKHYRIYRKSLCPQCGEKICRKKTGKRERISFFCPKCQK</sequence>
<dbReference type="GO" id="GO:0006284">
    <property type="term" value="P:base-excision repair"/>
    <property type="evidence" value="ECO:0007669"/>
    <property type="project" value="InterPro"/>
</dbReference>
<evidence type="ECO:0000256" key="2">
    <source>
        <dbReference type="ARBA" id="ARBA00009409"/>
    </source>
</evidence>
<keyword evidence="7" id="KW-0862">Zinc</keyword>
<feature type="domain" description="FPG-type" evidence="14">
    <location>
        <begin position="216"/>
        <end position="250"/>
    </location>
</feature>
<proteinExistence type="inferred from homology"/>
<dbReference type="InterPro" id="IPR000214">
    <property type="entry name" value="Znf_DNA_glyclase/AP_lyase"/>
</dbReference>
<dbReference type="Proteomes" id="UP000069902">
    <property type="component" value="Chromosome cPNK"/>
</dbReference>
<keyword evidence="6" id="KW-0378">Hydrolase</keyword>
<keyword evidence="17" id="KW-1185">Reference proteome</keyword>
<keyword evidence="8" id="KW-0238">DNA-binding</keyword>
<keyword evidence="16" id="KW-0540">Nuclease</keyword>
<dbReference type="GO" id="GO:0008270">
    <property type="term" value="F:zinc ion binding"/>
    <property type="evidence" value="ECO:0007669"/>
    <property type="project" value="UniProtKB-KW"/>
</dbReference>
<dbReference type="Gene3D" id="1.10.8.50">
    <property type="match status" value="1"/>
</dbReference>
<comment type="similarity">
    <text evidence="2">Belongs to the FPG family.</text>
</comment>
<dbReference type="GO" id="GO:0008534">
    <property type="term" value="F:oxidized purine nucleobase lesion DNA N-glycosylase activity"/>
    <property type="evidence" value="ECO:0007669"/>
    <property type="project" value="UniProtKB-EC"/>
</dbReference>
<evidence type="ECO:0000256" key="12">
    <source>
        <dbReference type="ARBA" id="ARBA00023295"/>
    </source>
</evidence>
<evidence type="ECO:0000256" key="4">
    <source>
        <dbReference type="ARBA" id="ARBA00022763"/>
    </source>
</evidence>
<evidence type="ECO:0000256" key="10">
    <source>
        <dbReference type="ARBA" id="ARBA00023239"/>
    </source>
</evidence>
<dbReference type="Gene3D" id="3.20.190.10">
    <property type="entry name" value="MutM-like, N-terminal"/>
    <property type="match status" value="1"/>
</dbReference>
<keyword evidence="11" id="KW-0511">Multifunctional enzyme</keyword>
<dbReference type="InterPro" id="IPR015886">
    <property type="entry name" value="H2TH_FPG"/>
</dbReference>
<evidence type="ECO:0000256" key="13">
    <source>
        <dbReference type="PROSITE-ProRule" id="PRU00391"/>
    </source>
</evidence>
<organism evidence="16 17">
    <name type="scientific">Candidatus Protochlamydia naegleriophila</name>
    <dbReference type="NCBI Taxonomy" id="389348"/>
    <lineage>
        <taxon>Bacteria</taxon>
        <taxon>Pseudomonadati</taxon>
        <taxon>Chlamydiota</taxon>
        <taxon>Chlamydiia</taxon>
        <taxon>Parachlamydiales</taxon>
        <taxon>Parachlamydiaceae</taxon>
        <taxon>Candidatus Protochlamydia</taxon>
    </lineage>
</organism>
<accession>A0A0U5JGB3</accession>